<keyword evidence="2" id="KW-1185">Reference proteome</keyword>
<dbReference type="Gene3D" id="1.10.260.80">
    <property type="match status" value="1"/>
</dbReference>
<dbReference type="Pfam" id="PF00702">
    <property type="entry name" value="Hydrolase"/>
    <property type="match status" value="1"/>
</dbReference>
<dbReference type="PANTHER" id="PTHR43885:SF1">
    <property type="entry name" value="SUPERFAMILY HYDROLASE, PUTATIVE (AFU_ORTHOLOGUE AFUA_4G13290)-RELATED"/>
    <property type="match status" value="1"/>
</dbReference>
<accession>A0ABY1ZNR5</accession>
<comment type="caution">
    <text evidence="1">The sequence shown here is derived from an EMBL/GenBank/DDBJ whole genome shotgun (WGS) entry which is preliminary data.</text>
</comment>
<dbReference type="NCBIfam" id="TIGR01509">
    <property type="entry name" value="HAD-SF-IA-v3"/>
    <property type="match status" value="1"/>
</dbReference>
<dbReference type="InterPro" id="IPR036412">
    <property type="entry name" value="HAD-like_sf"/>
</dbReference>
<dbReference type="GO" id="GO:0016787">
    <property type="term" value="F:hydrolase activity"/>
    <property type="evidence" value="ECO:0007669"/>
    <property type="project" value="UniProtKB-KW"/>
</dbReference>
<dbReference type="NCBIfam" id="TIGR01549">
    <property type="entry name" value="HAD-SF-IA-v1"/>
    <property type="match status" value="1"/>
</dbReference>
<dbReference type="SFLD" id="SFLDS00003">
    <property type="entry name" value="Haloacid_Dehalogenase"/>
    <property type="match status" value="1"/>
</dbReference>
<evidence type="ECO:0000313" key="2">
    <source>
        <dbReference type="Proteomes" id="UP000313645"/>
    </source>
</evidence>
<dbReference type="Proteomes" id="UP000313645">
    <property type="component" value="Unassembled WGS sequence"/>
</dbReference>
<protein>
    <submittedName>
        <fullName evidence="1">HAD family hydrolase</fullName>
    </submittedName>
</protein>
<name>A0ABY1ZNR5_9GAMM</name>
<dbReference type="SFLD" id="SFLDG01129">
    <property type="entry name" value="C1.5:_HAD__Beta-PGM__Phosphata"/>
    <property type="match status" value="1"/>
</dbReference>
<sequence length="200" mass="21653">MGTTMTTTVARYDAVVFDLDGTLVDSGLDFRAIRRELGFPEGVGLLEHMATLSEAEAARAHAIIHRFEMAGAEGASWMPGAEALVRHLHQRSVPVAVLTRNSREAVAATDAALSLGIDLVLTRDDAPPKPDPAGLLQIADTFGVAPNRMTYIGDFIDDLTTALRAGMAGGLYRNARNAAYVDRADYVIEHFDDLRRAWSD</sequence>
<keyword evidence="1" id="KW-0378">Hydrolase</keyword>
<dbReference type="Gene3D" id="3.40.50.1000">
    <property type="entry name" value="HAD superfamily/HAD-like"/>
    <property type="match status" value="1"/>
</dbReference>
<dbReference type="PANTHER" id="PTHR43885">
    <property type="entry name" value="HALOACID DEHALOGENASE-LIKE HYDROLASE"/>
    <property type="match status" value="1"/>
</dbReference>
<evidence type="ECO:0000313" key="1">
    <source>
        <dbReference type="EMBL" id="TBW57991.1"/>
    </source>
</evidence>
<gene>
    <name evidence="1" type="ORF">EZI54_05425</name>
</gene>
<proteinExistence type="predicted"/>
<dbReference type="EMBL" id="SJDL01000006">
    <property type="protein sequence ID" value="TBW57991.1"/>
    <property type="molecule type" value="Genomic_DNA"/>
</dbReference>
<dbReference type="SUPFAM" id="SSF56784">
    <property type="entry name" value="HAD-like"/>
    <property type="match status" value="1"/>
</dbReference>
<reference evidence="1 2" key="1">
    <citation type="submission" date="2019-02" db="EMBL/GenBank/DDBJ databases">
        <title>Marinobacter halodurans sp. nov., a marine bacterium isolated from sea tidal flat.</title>
        <authorList>
            <person name="Yoo Y."/>
            <person name="Lee D.W."/>
            <person name="Kim B.S."/>
            <person name="Kim J.-J."/>
        </authorList>
    </citation>
    <scope>NUCLEOTIDE SEQUENCE [LARGE SCALE GENOMIC DNA]</scope>
    <source>
        <strain evidence="1 2">YJ-S3-2</strain>
    </source>
</reference>
<organism evidence="1 2">
    <name type="scientific">Marinobacter halodurans</name>
    <dbReference type="NCBI Taxonomy" id="2528979"/>
    <lineage>
        <taxon>Bacteria</taxon>
        <taxon>Pseudomonadati</taxon>
        <taxon>Pseudomonadota</taxon>
        <taxon>Gammaproteobacteria</taxon>
        <taxon>Pseudomonadales</taxon>
        <taxon>Marinobacteraceae</taxon>
        <taxon>Marinobacter</taxon>
    </lineage>
</organism>
<dbReference type="InterPro" id="IPR023214">
    <property type="entry name" value="HAD_sf"/>
</dbReference>
<dbReference type="InterPro" id="IPR006439">
    <property type="entry name" value="HAD-SF_hydro_IA"/>
</dbReference>